<organism evidence="2 4">
    <name type="scientific">Didymodactylos carnosus</name>
    <dbReference type="NCBI Taxonomy" id="1234261"/>
    <lineage>
        <taxon>Eukaryota</taxon>
        <taxon>Metazoa</taxon>
        <taxon>Spiralia</taxon>
        <taxon>Gnathifera</taxon>
        <taxon>Rotifera</taxon>
        <taxon>Eurotatoria</taxon>
        <taxon>Bdelloidea</taxon>
        <taxon>Philodinida</taxon>
        <taxon>Philodinidae</taxon>
        <taxon>Didymodactylos</taxon>
    </lineage>
</organism>
<protein>
    <submittedName>
        <fullName evidence="2">Uncharacterized protein</fullName>
    </submittedName>
</protein>
<sequence>MTTIKQRGSCTIDKCTQASLALCHHCNQNICVRHLQEHSDLLVQSTNNYAHQINEIVETLNTFSIENVKVEALEKLKLWKTNMISEIERTYLTMVSMTDTLSHEIDVELKHFKKTRIERIEQIRQMIKRVQTNNSTNEIETEHIRLQLQPLLEDIKSLKCGIIVKPCWNKNPLAQQSISRVCDDNCFGTAMSSEHPDKPKNRSSNLTTPPVGGGQPPLSRNVSNDDRQPLVQLNPKPPDARAPQGITFNHTQRTVDIPDDTWLPDVPYQVRGRVTCENEELYALEAAKPLSGYTGLCPICQRRHVPLSPSRGFYATNRALYDKLVSVQKSK</sequence>
<evidence type="ECO:0000313" key="2">
    <source>
        <dbReference type="EMBL" id="CAF0919200.1"/>
    </source>
</evidence>
<dbReference type="EMBL" id="CAJNOQ010001789">
    <property type="protein sequence ID" value="CAF0919200.1"/>
    <property type="molecule type" value="Genomic_DNA"/>
</dbReference>
<comment type="caution">
    <text evidence="2">The sequence shown here is derived from an EMBL/GenBank/DDBJ whole genome shotgun (WGS) entry which is preliminary data.</text>
</comment>
<gene>
    <name evidence="2" type="ORF">GPM918_LOCUS9559</name>
    <name evidence="3" type="ORF">SRO942_LOCUS9560</name>
</gene>
<feature type="region of interest" description="Disordered" evidence="1">
    <location>
        <begin position="192"/>
        <end position="243"/>
    </location>
</feature>
<dbReference type="AlphaFoldDB" id="A0A814ARP1"/>
<reference evidence="2" key="1">
    <citation type="submission" date="2021-02" db="EMBL/GenBank/DDBJ databases">
        <authorList>
            <person name="Nowell W R."/>
        </authorList>
    </citation>
    <scope>NUCLEOTIDE SEQUENCE</scope>
</reference>
<dbReference type="Proteomes" id="UP000663829">
    <property type="component" value="Unassembled WGS sequence"/>
</dbReference>
<evidence type="ECO:0000313" key="4">
    <source>
        <dbReference type="Proteomes" id="UP000663829"/>
    </source>
</evidence>
<proteinExistence type="predicted"/>
<dbReference type="Proteomes" id="UP000681722">
    <property type="component" value="Unassembled WGS sequence"/>
</dbReference>
<dbReference type="OrthoDB" id="10009731at2759"/>
<name>A0A814ARP1_9BILA</name>
<dbReference type="EMBL" id="CAJOBC010001789">
    <property type="protein sequence ID" value="CAF3698818.1"/>
    <property type="molecule type" value="Genomic_DNA"/>
</dbReference>
<evidence type="ECO:0000256" key="1">
    <source>
        <dbReference type="SAM" id="MobiDB-lite"/>
    </source>
</evidence>
<evidence type="ECO:0000313" key="3">
    <source>
        <dbReference type="EMBL" id="CAF3698818.1"/>
    </source>
</evidence>
<keyword evidence="4" id="KW-1185">Reference proteome</keyword>
<accession>A0A814ARP1</accession>